<evidence type="ECO:0000256" key="1">
    <source>
        <dbReference type="SAM" id="Phobius"/>
    </source>
</evidence>
<dbReference type="EMBL" id="BAAAGE010000002">
    <property type="protein sequence ID" value="GAA0724180.1"/>
    <property type="molecule type" value="Genomic_DNA"/>
</dbReference>
<keyword evidence="3" id="KW-1185">Reference proteome</keyword>
<organism evidence="2 3">
    <name type="scientific">Aquimarina litoralis</name>
    <dbReference type="NCBI Taxonomy" id="584605"/>
    <lineage>
        <taxon>Bacteria</taxon>
        <taxon>Pseudomonadati</taxon>
        <taxon>Bacteroidota</taxon>
        <taxon>Flavobacteriia</taxon>
        <taxon>Flavobacteriales</taxon>
        <taxon>Flavobacteriaceae</taxon>
        <taxon>Aquimarina</taxon>
    </lineage>
</organism>
<gene>
    <name evidence="2" type="ORF">GCM10009430_28460</name>
</gene>
<dbReference type="RefSeq" id="WP_343912962.1">
    <property type="nucleotide sequence ID" value="NZ_BAAAGE010000002.1"/>
</dbReference>
<proteinExistence type="predicted"/>
<feature type="transmembrane region" description="Helical" evidence="1">
    <location>
        <begin position="9"/>
        <end position="27"/>
    </location>
</feature>
<name>A0ABP3U8V9_9FLAO</name>
<accession>A0ABP3U8V9</accession>
<feature type="transmembrane region" description="Helical" evidence="1">
    <location>
        <begin position="33"/>
        <end position="54"/>
    </location>
</feature>
<evidence type="ECO:0000313" key="2">
    <source>
        <dbReference type="EMBL" id="GAA0724180.1"/>
    </source>
</evidence>
<sequence>MDKTKLKRIFSIVLILGGAIFLILELASSVKNYYLQAIGIVCLMTGLFIVNTAVSSKSEEIDGTLLEVSEEEE</sequence>
<reference evidence="3" key="1">
    <citation type="journal article" date="2019" name="Int. J. Syst. Evol. Microbiol.">
        <title>The Global Catalogue of Microorganisms (GCM) 10K type strain sequencing project: providing services to taxonomists for standard genome sequencing and annotation.</title>
        <authorList>
            <consortium name="The Broad Institute Genomics Platform"/>
            <consortium name="The Broad Institute Genome Sequencing Center for Infectious Disease"/>
            <person name="Wu L."/>
            <person name="Ma J."/>
        </authorList>
    </citation>
    <scope>NUCLEOTIDE SEQUENCE [LARGE SCALE GENOMIC DNA]</scope>
    <source>
        <strain evidence="3">JCM 15974</strain>
    </source>
</reference>
<evidence type="ECO:0000313" key="3">
    <source>
        <dbReference type="Proteomes" id="UP001501758"/>
    </source>
</evidence>
<keyword evidence="1" id="KW-1133">Transmembrane helix</keyword>
<dbReference type="Proteomes" id="UP001501758">
    <property type="component" value="Unassembled WGS sequence"/>
</dbReference>
<comment type="caution">
    <text evidence="2">The sequence shown here is derived from an EMBL/GenBank/DDBJ whole genome shotgun (WGS) entry which is preliminary data.</text>
</comment>
<evidence type="ECO:0008006" key="4">
    <source>
        <dbReference type="Google" id="ProtNLM"/>
    </source>
</evidence>
<protein>
    <recommendedName>
        <fullName evidence="4">Group-specific protein</fullName>
    </recommendedName>
</protein>
<keyword evidence="1" id="KW-0472">Membrane</keyword>
<keyword evidence="1" id="KW-0812">Transmembrane</keyword>